<feature type="compositionally biased region" description="Low complexity" evidence="1">
    <location>
        <begin position="200"/>
        <end position="217"/>
    </location>
</feature>
<evidence type="ECO:0000313" key="3">
    <source>
        <dbReference type="EMBL" id="KAL0883582.1"/>
    </source>
</evidence>
<evidence type="ECO:0000259" key="2">
    <source>
        <dbReference type="Pfam" id="PF25273"/>
    </source>
</evidence>
<comment type="caution">
    <text evidence="3">The sequence shown here is derived from an EMBL/GenBank/DDBJ whole genome shotgun (WGS) entry which is preliminary data.</text>
</comment>
<sequence>MKRYNRCSKIMTMVLSSSPTQESQVPGSSPQDCRASASFSTELPTYASSSQELKEPDSSSQDLHASASFSTELPTCASSSQELKELDSSSQDLHASANFSTELPTFDSAFQELKELDSSSQDLHASASFSTELPTCASSSQELQVLASSSQEFQLDSPPSVPLTTANVSDGLQNADYHSSSLSELDFNFDSDDSLFNKNYVPSNSDSDSSTNTIPSSQQISKVIPESSDEETPQNLTKKGKIRKRMKVNVCKIFFLETLGYNKKNDKSVRHALNSIMNEIPVDKRGTNPNPKKLDDQKIIAHINSFNPFISHYRREHAPNRKYIPSDITVTKMYQDFCQQERMNSRDISEHISYDYYRKIVKKLNISFTKLGHEECEVCEIYYIHNPEYKEKSHRNCNECKKYASHREKYTVARQAYQIDVQKQNKVDINSDTVYFAADLEKVIMLPRIEEFKVVMFCPRIIAFNESFVPIGDKKCNTVCKTFAAIWHEAISGRKMQDITSCFKAFFNENRDFENIVIWLDNCAAQNKNWTLYSYLIHVVNSADVNFQTITLKYLEAGHTYMAADEFHHQVEHSMKKKKHVYDFEDFHQVVLDTRRNITVKVMNLPDFYQFEDCSSSYKLQHSSPRAYLSDMCEVTFRRGTHIIRYKTAFFNDEQEYSLDFLRLKNIKSGIPFPKPNLSCRGITQERKSAIIQKLTPLMPDNRKSFWYDLPINNGSVDLTQFYED</sequence>
<feature type="compositionally biased region" description="Polar residues" evidence="1">
    <location>
        <begin position="58"/>
        <end position="81"/>
    </location>
</feature>
<evidence type="ECO:0000313" key="4">
    <source>
        <dbReference type="Proteomes" id="UP001549920"/>
    </source>
</evidence>
<dbReference type="Pfam" id="PF25273">
    <property type="entry name" value="DUF7869"/>
    <property type="match status" value="1"/>
</dbReference>
<accession>A0ABR3I437</accession>
<reference evidence="3 4" key="1">
    <citation type="submission" date="2024-06" db="EMBL/GenBank/DDBJ databases">
        <title>A chromosome-level genome assembly of beet webworm, Loxostege sticticalis.</title>
        <authorList>
            <person name="Zhang Y."/>
        </authorList>
    </citation>
    <scope>NUCLEOTIDE SEQUENCE [LARGE SCALE GENOMIC DNA]</scope>
    <source>
        <strain evidence="3">AQ026</strain>
        <tissue evidence="3">Whole body</tissue>
    </source>
</reference>
<feature type="region of interest" description="Disordered" evidence="1">
    <location>
        <begin position="149"/>
        <end position="168"/>
    </location>
</feature>
<protein>
    <recommendedName>
        <fullName evidence="2">DUF7869 domain-containing protein</fullName>
    </recommendedName>
</protein>
<dbReference type="PANTHER" id="PTHR10773">
    <property type="entry name" value="DNA-DIRECTED RNA POLYMERASES I, II, AND III SUBUNIT RPABC2"/>
    <property type="match status" value="1"/>
</dbReference>
<dbReference type="PANTHER" id="PTHR10773:SF19">
    <property type="match status" value="1"/>
</dbReference>
<keyword evidence="4" id="KW-1185">Reference proteome</keyword>
<gene>
    <name evidence="3" type="ORF">ABMA27_015733</name>
</gene>
<feature type="region of interest" description="Disordered" evidence="1">
    <location>
        <begin position="15"/>
        <end position="93"/>
    </location>
</feature>
<evidence type="ECO:0000256" key="1">
    <source>
        <dbReference type="SAM" id="MobiDB-lite"/>
    </source>
</evidence>
<organism evidence="3 4">
    <name type="scientific">Loxostege sticticalis</name>
    <name type="common">Beet webworm moth</name>
    <dbReference type="NCBI Taxonomy" id="481309"/>
    <lineage>
        <taxon>Eukaryota</taxon>
        <taxon>Metazoa</taxon>
        <taxon>Ecdysozoa</taxon>
        <taxon>Arthropoda</taxon>
        <taxon>Hexapoda</taxon>
        <taxon>Insecta</taxon>
        <taxon>Pterygota</taxon>
        <taxon>Neoptera</taxon>
        <taxon>Endopterygota</taxon>
        <taxon>Lepidoptera</taxon>
        <taxon>Glossata</taxon>
        <taxon>Ditrysia</taxon>
        <taxon>Pyraloidea</taxon>
        <taxon>Crambidae</taxon>
        <taxon>Pyraustinae</taxon>
        <taxon>Loxostege</taxon>
    </lineage>
</organism>
<dbReference type="EMBL" id="JBEUOH010000008">
    <property type="protein sequence ID" value="KAL0883582.1"/>
    <property type="molecule type" value="Genomic_DNA"/>
</dbReference>
<feature type="region of interest" description="Disordered" evidence="1">
    <location>
        <begin position="200"/>
        <end position="241"/>
    </location>
</feature>
<name>A0ABR3I437_LOXSC</name>
<proteinExistence type="predicted"/>
<dbReference type="InterPro" id="IPR057191">
    <property type="entry name" value="DUF7869"/>
</dbReference>
<feature type="domain" description="DUF7869" evidence="2">
    <location>
        <begin position="514"/>
        <end position="627"/>
    </location>
</feature>
<dbReference type="Proteomes" id="UP001549920">
    <property type="component" value="Unassembled WGS sequence"/>
</dbReference>
<feature type="compositionally biased region" description="Polar residues" evidence="1">
    <location>
        <begin position="15"/>
        <end position="51"/>
    </location>
</feature>